<reference evidence="14" key="1">
    <citation type="journal article" date="2014" name="Int. J. Syst. Evol. Microbiol.">
        <title>Complete genome sequence of Corynebacterium casei LMG S-19264T (=DSM 44701T), isolated from a smear-ripened cheese.</title>
        <authorList>
            <consortium name="US DOE Joint Genome Institute (JGI-PGF)"/>
            <person name="Walter F."/>
            <person name="Albersmeier A."/>
            <person name="Kalinowski J."/>
            <person name="Ruckert C."/>
        </authorList>
    </citation>
    <scope>NUCLEOTIDE SEQUENCE</scope>
    <source>
        <strain evidence="14">CGMCC 1.15290</strain>
    </source>
</reference>
<keyword evidence="12" id="KW-0732">Signal</keyword>
<dbReference type="CDD" id="cd02970">
    <property type="entry name" value="PRX_like2"/>
    <property type="match status" value="1"/>
</dbReference>
<comment type="catalytic activity">
    <reaction evidence="11">
        <text>a hydroperoxide + [thioredoxin]-dithiol = an alcohol + [thioredoxin]-disulfide + H2O</text>
        <dbReference type="Rhea" id="RHEA:62620"/>
        <dbReference type="Rhea" id="RHEA-COMP:10698"/>
        <dbReference type="Rhea" id="RHEA-COMP:10700"/>
        <dbReference type="ChEBI" id="CHEBI:15377"/>
        <dbReference type="ChEBI" id="CHEBI:29950"/>
        <dbReference type="ChEBI" id="CHEBI:30879"/>
        <dbReference type="ChEBI" id="CHEBI:35924"/>
        <dbReference type="ChEBI" id="CHEBI:50058"/>
        <dbReference type="EC" id="1.11.1.24"/>
    </reaction>
</comment>
<dbReference type="GO" id="GO:0005737">
    <property type="term" value="C:cytoplasm"/>
    <property type="evidence" value="ECO:0007669"/>
    <property type="project" value="TreeGrafter"/>
</dbReference>
<keyword evidence="7" id="KW-0676">Redox-active center</keyword>
<keyword evidence="15" id="KW-1185">Reference proteome</keyword>
<evidence type="ECO:0000256" key="9">
    <source>
        <dbReference type="ARBA" id="ARBA00038489"/>
    </source>
</evidence>
<name>A0A917ITG2_9BACT</name>
<evidence type="ECO:0000256" key="4">
    <source>
        <dbReference type="ARBA" id="ARBA00022862"/>
    </source>
</evidence>
<evidence type="ECO:0000259" key="13">
    <source>
        <dbReference type="PROSITE" id="PS51352"/>
    </source>
</evidence>
<dbReference type="Pfam" id="PF00578">
    <property type="entry name" value="AhpC-TSA"/>
    <property type="match status" value="1"/>
</dbReference>
<dbReference type="InterPro" id="IPR050924">
    <property type="entry name" value="Peroxiredoxin_BCP/PrxQ"/>
</dbReference>
<evidence type="ECO:0000256" key="1">
    <source>
        <dbReference type="ARBA" id="ARBA00003330"/>
    </source>
</evidence>
<evidence type="ECO:0000256" key="10">
    <source>
        <dbReference type="ARBA" id="ARBA00042639"/>
    </source>
</evidence>
<evidence type="ECO:0000256" key="3">
    <source>
        <dbReference type="ARBA" id="ARBA00022559"/>
    </source>
</evidence>
<gene>
    <name evidence="14" type="ORF">GCM10011379_15150</name>
</gene>
<dbReference type="InterPro" id="IPR000866">
    <property type="entry name" value="AhpC/TSA"/>
</dbReference>
<dbReference type="GO" id="GO:0045454">
    <property type="term" value="P:cell redox homeostasis"/>
    <property type="evidence" value="ECO:0007669"/>
    <property type="project" value="TreeGrafter"/>
</dbReference>
<dbReference type="GO" id="GO:0008379">
    <property type="term" value="F:thioredoxin peroxidase activity"/>
    <property type="evidence" value="ECO:0007669"/>
    <property type="project" value="TreeGrafter"/>
</dbReference>
<dbReference type="InterPro" id="IPR013766">
    <property type="entry name" value="Thioredoxin_domain"/>
</dbReference>
<keyword evidence="5" id="KW-0560">Oxidoreductase</keyword>
<keyword evidence="3" id="KW-0575">Peroxidase</keyword>
<feature type="chain" id="PRO_5036744760" description="thioredoxin-dependent peroxiredoxin" evidence="12">
    <location>
        <begin position="33"/>
        <end position="237"/>
    </location>
</feature>
<evidence type="ECO:0000256" key="2">
    <source>
        <dbReference type="ARBA" id="ARBA00013017"/>
    </source>
</evidence>
<reference evidence="14" key="2">
    <citation type="submission" date="2020-09" db="EMBL/GenBank/DDBJ databases">
        <authorList>
            <person name="Sun Q."/>
            <person name="Zhou Y."/>
        </authorList>
    </citation>
    <scope>NUCLEOTIDE SEQUENCE</scope>
    <source>
        <strain evidence="14">CGMCC 1.15290</strain>
    </source>
</reference>
<evidence type="ECO:0000256" key="6">
    <source>
        <dbReference type="ARBA" id="ARBA00023157"/>
    </source>
</evidence>
<dbReference type="Proteomes" id="UP000627292">
    <property type="component" value="Unassembled WGS sequence"/>
</dbReference>
<dbReference type="InterPro" id="IPR036249">
    <property type="entry name" value="Thioredoxin-like_sf"/>
</dbReference>
<evidence type="ECO:0000256" key="12">
    <source>
        <dbReference type="SAM" id="SignalP"/>
    </source>
</evidence>
<dbReference type="SUPFAM" id="SSF52833">
    <property type="entry name" value="Thioredoxin-like"/>
    <property type="match status" value="1"/>
</dbReference>
<comment type="caution">
    <text evidence="14">The sequence shown here is derived from an EMBL/GenBank/DDBJ whole genome shotgun (WGS) entry which is preliminary data.</text>
</comment>
<evidence type="ECO:0000256" key="11">
    <source>
        <dbReference type="ARBA" id="ARBA00049091"/>
    </source>
</evidence>
<dbReference type="PROSITE" id="PS51352">
    <property type="entry name" value="THIOREDOXIN_2"/>
    <property type="match status" value="1"/>
</dbReference>
<feature type="signal peptide" evidence="12">
    <location>
        <begin position="1"/>
        <end position="32"/>
    </location>
</feature>
<protein>
    <recommendedName>
        <fullName evidence="2">thioredoxin-dependent peroxiredoxin</fullName>
        <ecNumber evidence="2">1.11.1.24</ecNumber>
    </recommendedName>
    <alternativeName>
        <fullName evidence="8">Thioredoxin peroxidase</fullName>
    </alternativeName>
    <alternativeName>
        <fullName evidence="10">Thioredoxin-dependent peroxiredoxin Bcp</fullName>
    </alternativeName>
</protein>
<feature type="domain" description="Thioredoxin" evidence="13">
    <location>
        <begin position="67"/>
        <end position="235"/>
    </location>
</feature>
<evidence type="ECO:0000256" key="7">
    <source>
        <dbReference type="ARBA" id="ARBA00023284"/>
    </source>
</evidence>
<dbReference type="GO" id="GO:0034599">
    <property type="term" value="P:cellular response to oxidative stress"/>
    <property type="evidence" value="ECO:0007669"/>
    <property type="project" value="TreeGrafter"/>
</dbReference>
<keyword evidence="4" id="KW-0049">Antioxidant</keyword>
<evidence type="ECO:0000256" key="5">
    <source>
        <dbReference type="ARBA" id="ARBA00023002"/>
    </source>
</evidence>
<evidence type="ECO:0000313" key="15">
    <source>
        <dbReference type="Proteomes" id="UP000627292"/>
    </source>
</evidence>
<proteinExistence type="inferred from homology"/>
<organism evidence="14 15">
    <name type="scientific">Filimonas zeae</name>
    <dbReference type="NCBI Taxonomy" id="1737353"/>
    <lineage>
        <taxon>Bacteria</taxon>
        <taxon>Pseudomonadati</taxon>
        <taxon>Bacteroidota</taxon>
        <taxon>Chitinophagia</taxon>
        <taxon>Chitinophagales</taxon>
        <taxon>Chitinophagaceae</taxon>
        <taxon>Filimonas</taxon>
    </lineage>
</organism>
<evidence type="ECO:0000256" key="8">
    <source>
        <dbReference type="ARBA" id="ARBA00032824"/>
    </source>
</evidence>
<dbReference type="EC" id="1.11.1.24" evidence="2"/>
<dbReference type="RefSeq" id="WP_229687782.1">
    <property type="nucleotide sequence ID" value="NZ_BMIB01000002.1"/>
</dbReference>
<accession>A0A917ITG2</accession>
<dbReference type="PANTHER" id="PTHR42801">
    <property type="entry name" value="THIOREDOXIN-DEPENDENT PEROXIDE REDUCTASE"/>
    <property type="match status" value="1"/>
</dbReference>
<comment type="function">
    <text evidence="1">Thiol-specific peroxidase that catalyzes the reduction of hydrogen peroxide and organic hydroperoxides to water and alcohols, respectively. Plays a role in cell protection against oxidative stress by detoxifying peroxides and as sensor of hydrogen peroxide-mediated signaling events.</text>
</comment>
<sequence length="237" mass="25586">MIMKSKDRKTVQRMMAATFCLLGAGLLHTAHAQHKQPAMQSSAMAAATTTKQAAAMLPEKAEDISPLLYGEKIPVTVLPDVQGKMFDVNKAAGEKPTILVFYRGGWCPYCTKQLSALQEVAPELEKMGYQLIAVSTDAPEKLAQSAEKGKLGYTLLSDADVAVARQFGIAYRAPEGYWKILSSGTGGKDVDQLLPVPAVFILDKKGVIQFEYINPDFKQRLQPGLLKAAAGSVVNAL</sequence>
<evidence type="ECO:0000313" key="14">
    <source>
        <dbReference type="EMBL" id="GGH63817.1"/>
    </source>
</evidence>
<dbReference type="Gene3D" id="3.40.30.10">
    <property type="entry name" value="Glutaredoxin"/>
    <property type="match status" value="1"/>
</dbReference>
<dbReference type="PANTHER" id="PTHR42801:SF7">
    <property type="entry name" value="SLL1159 PROTEIN"/>
    <property type="match status" value="1"/>
</dbReference>
<dbReference type="EMBL" id="BMIB01000002">
    <property type="protein sequence ID" value="GGH63817.1"/>
    <property type="molecule type" value="Genomic_DNA"/>
</dbReference>
<keyword evidence="6" id="KW-1015">Disulfide bond</keyword>
<dbReference type="AlphaFoldDB" id="A0A917ITG2"/>
<comment type="similarity">
    <text evidence="9">Belongs to the peroxiredoxin family. BCP/PrxQ subfamily.</text>
</comment>